<dbReference type="RefSeq" id="WP_189402852.1">
    <property type="nucleotide sequence ID" value="NZ_BMXA01000009.1"/>
</dbReference>
<dbReference type="PROSITE" id="PS51184">
    <property type="entry name" value="JMJC"/>
    <property type="match status" value="1"/>
</dbReference>
<evidence type="ECO:0000313" key="6">
    <source>
        <dbReference type="Proteomes" id="UP000614811"/>
    </source>
</evidence>
<dbReference type="SUPFAM" id="SSF51197">
    <property type="entry name" value="Clavaminate synthase-like"/>
    <property type="match status" value="1"/>
</dbReference>
<organism evidence="5 6">
    <name type="scientific">Arenicella chitinivorans</name>
    <dbReference type="NCBI Taxonomy" id="1329800"/>
    <lineage>
        <taxon>Bacteria</taxon>
        <taxon>Pseudomonadati</taxon>
        <taxon>Pseudomonadota</taxon>
        <taxon>Gammaproteobacteria</taxon>
        <taxon>Arenicellales</taxon>
        <taxon>Arenicellaceae</taxon>
        <taxon>Arenicella</taxon>
    </lineage>
</organism>
<reference evidence="5" key="1">
    <citation type="journal article" date="2014" name="Int. J. Syst. Evol. Microbiol.">
        <title>Complete genome sequence of Corynebacterium casei LMG S-19264T (=DSM 44701T), isolated from a smear-ripened cheese.</title>
        <authorList>
            <consortium name="US DOE Joint Genome Institute (JGI-PGF)"/>
            <person name="Walter F."/>
            <person name="Albersmeier A."/>
            <person name="Kalinowski J."/>
            <person name="Ruckert C."/>
        </authorList>
    </citation>
    <scope>NUCLEOTIDE SEQUENCE</scope>
    <source>
        <strain evidence="5">KCTC 12711</strain>
    </source>
</reference>
<keyword evidence="2" id="KW-0479">Metal-binding</keyword>
<dbReference type="InterPro" id="IPR039994">
    <property type="entry name" value="NO66-like"/>
</dbReference>
<dbReference type="PANTHER" id="PTHR13096:SF8">
    <property type="entry name" value="RIBOSOMAL OXYGENASE 1"/>
    <property type="match status" value="1"/>
</dbReference>
<comment type="caution">
    <text evidence="5">The sequence shown here is derived from an EMBL/GenBank/DDBJ whole genome shotgun (WGS) entry which is preliminary data.</text>
</comment>
<dbReference type="PANTHER" id="PTHR13096">
    <property type="entry name" value="MINA53 MYC INDUCED NUCLEAR ANTIGEN"/>
    <property type="match status" value="1"/>
</dbReference>
<dbReference type="InterPro" id="IPR003347">
    <property type="entry name" value="JmjC_dom"/>
</dbReference>
<proteinExistence type="predicted"/>
<feature type="domain" description="JmjC" evidence="4">
    <location>
        <begin position="66"/>
        <end position="242"/>
    </location>
</feature>
<keyword evidence="6" id="KW-1185">Reference proteome</keyword>
<evidence type="ECO:0000256" key="1">
    <source>
        <dbReference type="ARBA" id="ARBA00001954"/>
    </source>
</evidence>
<reference evidence="5" key="2">
    <citation type="submission" date="2020-09" db="EMBL/GenBank/DDBJ databases">
        <authorList>
            <person name="Sun Q."/>
            <person name="Kim S."/>
        </authorList>
    </citation>
    <scope>NUCLEOTIDE SEQUENCE</scope>
    <source>
        <strain evidence="5">KCTC 12711</strain>
    </source>
</reference>
<accession>A0A918VSI9</accession>
<protein>
    <recommendedName>
        <fullName evidence="4">JmjC domain-containing protein</fullName>
    </recommendedName>
</protein>
<name>A0A918VSI9_9GAMM</name>
<gene>
    <name evidence="5" type="ORF">GCM10008090_33360</name>
</gene>
<keyword evidence="3" id="KW-0408">Iron</keyword>
<dbReference type="GO" id="GO:0046872">
    <property type="term" value="F:metal ion binding"/>
    <property type="evidence" value="ECO:0007669"/>
    <property type="project" value="UniProtKB-KW"/>
</dbReference>
<evidence type="ECO:0000256" key="2">
    <source>
        <dbReference type="ARBA" id="ARBA00022723"/>
    </source>
</evidence>
<dbReference type="Gene3D" id="2.60.120.650">
    <property type="entry name" value="Cupin"/>
    <property type="match status" value="1"/>
</dbReference>
<dbReference type="EMBL" id="BMXA01000009">
    <property type="protein sequence ID" value="GHA20756.1"/>
    <property type="molecule type" value="Genomic_DNA"/>
</dbReference>
<dbReference type="AlphaFoldDB" id="A0A918VSI9"/>
<sequence>MQLFEAIFQPLSLAEFRQHFDQGKCLVVEGEPTKFDGLVSPDDIERRLNDGCNANQFVQVIKDGARAPNLDSNCAWTPAALKKAAFTQDLRDGFSFMMPNSSQITPGIARLCTELEDFFGDQSMHADVHLYVSTNESGNSYNVHRDLPQHKILLQSHGDAVWQIFEPKQEIPSHMRAMTQEQTQEYLSVASEFTLKQGSLLYMPPGTFHRVVQVSGPRISISIPFYTLKNAQKMDRSRIPFTDLFVRMD</sequence>
<evidence type="ECO:0000259" key="4">
    <source>
        <dbReference type="PROSITE" id="PS51184"/>
    </source>
</evidence>
<dbReference type="Pfam" id="PF08007">
    <property type="entry name" value="JmjC_2"/>
    <property type="match status" value="1"/>
</dbReference>
<evidence type="ECO:0000256" key="3">
    <source>
        <dbReference type="ARBA" id="ARBA00023004"/>
    </source>
</evidence>
<comment type="cofactor">
    <cofactor evidence="1">
        <name>Fe(2+)</name>
        <dbReference type="ChEBI" id="CHEBI:29033"/>
    </cofactor>
</comment>
<evidence type="ECO:0000313" key="5">
    <source>
        <dbReference type="EMBL" id="GHA20756.1"/>
    </source>
</evidence>
<dbReference type="Proteomes" id="UP000614811">
    <property type="component" value="Unassembled WGS sequence"/>
</dbReference>